<dbReference type="GO" id="GO:1900153">
    <property type="term" value="P:positive regulation of nuclear-transcribed mRNA catabolic process, deadenylation-dependent decay"/>
    <property type="evidence" value="ECO:0007669"/>
    <property type="project" value="UniProtKB-UniRule"/>
</dbReference>
<evidence type="ECO:0000256" key="7">
    <source>
        <dbReference type="SAM" id="MobiDB-lite"/>
    </source>
</evidence>
<evidence type="ECO:0000259" key="8">
    <source>
        <dbReference type="PROSITE" id="PS50103"/>
    </source>
</evidence>
<dbReference type="InterPro" id="IPR036855">
    <property type="entry name" value="Znf_CCCH_sf"/>
</dbReference>
<dbReference type="GeneID" id="114444618"/>
<dbReference type="OrthoDB" id="410307at2759"/>
<dbReference type="FunFam" id="4.10.1000.10:FF:000002">
    <property type="entry name" value="Zinc finger protein 36, C3H1 type-like 1"/>
    <property type="match status" value="1"/>
</dbReference>
<dbReference type="InterPro" id="IPR045877">
    <property type="entry name" value="ZFP36-like"/>
</dbReference>
<evidence type="ECO:0000256" key="4">
    <source>
        <dbReference type="ARBA" id="ARBA00022833"/>
    </source>
</evidence>
<feature type="compositionally biased region" description="Pro residues" evidence="7">
    <location>
        <begin position="146"/>
        <end position="155"/>
    </location>
</feature>
<feature type="region of interest" description="Disordered" evidence="7">
    <location>
        <begin position="277"/>
        <end position="297"/>
    </location>
</feature>
<dbReference type="GO" id="GO:0008270">
    <property type="term" value="F:zinc ion binding"/>
    <property type="evidence" value="ECO:0007669"/>
    <property type="project" value="UniProtKB-KW"/>
</dbReference>
<feature type="zinc finger region" description="C3H1-type" evidence="5">
    <location>
        <begin position="197"/>
        <end position="225"/>
    </location>
</feature>
<feature type="compositionally biased region" description="Low complexity" evidence="7">
    <location>
        <begin position="383"/>
        <end position="398"/>
    </location>
</feature>
<reference evidence="10" key="1">
    <citation type="submission" date="2025-08" db="UniProtKB">
        <authorList>
            <consortium name="RefSeq"/>
        </authorList>
    </citation>
    <scope>IDENTIFICATION</scope>
</reference>
<feature type="compositionally biased region" description="Low complexity" evidence="7">
    <location>
        <begin position="287"/>
        <end position="297"/>
    </location>
</feature>
<gene>
    <name evidence="10" type="primary">LOC114444618</name>
</gene>
<dbReference type="GO" id="GO:1990904">
    <property type="term" value="C:ribonucleoprotein complex"/>
    <property type="evidence" value="ECO:0007669"/>
    <property type="project" value="UniProtKB-KW"/>
</dbReference>
<feature type="zinc finger region" description="C3H1-type" evidence="5">
    <location>
        <begin position="159"/>
        <end position="187"/>
    </location>
</feature>
<keyword evidence="1 5" id="KW-0479">Metal-binding</keyword>
<feature type="compositionally biased region" description="Low complexity" evidence="7">
    <location>
        <begin position="136"/>
        <end position="145"/>
    </location>
</feature>
<evidence type="ECO:0000256" key="2">
    <source>
        <dbReference type="ARBA" id="ARBA00022737"/>
    </source>
</evidence>
<dbReference type="RefSeq" id="XP_028275144.1">
    <property type="nucleotide sequence ID" value="XM_028419343.1"/>
</dbReference>
<keyword evidence="4 5" id="KW-0862">Zinc</keyword>
<feature type="region of interest" description="Disordered" evidence="7">
    <location>
        <begin position="136"/>
        <end position="156"/>
    </location>
</feature>
<dbReference type="GO" id="GO:0035925">
    <property type="term" value="F:mRNA 3'-UTR AU-rich region binding"/>
    <property type="evidence" value="ECO:0007669"/>
    <property type="project" value="UniProtKB-UniRule"/>
</dbReference>
<accession>A0A6P7JEB2</accession>
<dbReference type="AlphaFoldDB" id="A0A6P7JEB2"/>
<name>A0A6P7JEB2_9TELE</name>
<dbReference type="PROSITE" id="PS50103">
    <property type="entry name" value="ZF_C3H1"/>
    <property type="match status" value="2"/>
</dbReference>
<comment type="function">
    <text evidence="6">Zinc-finger RNA-binding protein that destabilizes several cytoplasmic AU-rich element (ARE)-containing mRNA transcripts by promoting their poly(A) tail removal or deadenylation, and hence provide a mechanism for attenuating protein synthesis. Acts as a 3'-untranslated region (UTR) ARE mRNA-binding adapter protein to communicate signaling events to the mRNA decay machinery. Functions by recruiting the CCR4-NOT deadenylase complex and probably other components of the cytoplasmic RNA decay machinery to the bound ARE-containing mRNAs, and hence promotes ARE-mediated mRNA deadenylation and decay processes. Binds to 3'-UTR ARE of numerous mRNAs.</text>
</comment>
<dbReference type="Pfam" id="PF00642">
    <property type="entry name" value="zf-CCCH"/>
    <property type="match status" value="2"/>
</dbReference>
<feature type="domain" description="C3H1-type" evidence="8">
    <location>
        <begin position="159"/>
        <end position="187"/>
    </location>
</feature>
<evidence type="ECO:0000313" key="10">
    <source>
        <dbReference type="RefSeq" id="XP_028275144.1"/>
    </source>
</evidence>
<sequence length="415" mass="45406">MPSDFLTPFLELDEEFCKNFRGLEATDGSSTSLQQQQQQRSQRVLGFQRRHSLCPVTLPNSKFNSSEVSESACWGLNMASSLQWSRESQLPRSSISHIPFRVDRSVSMIEGNVSGLAGRDERTVLLPPPGLCLSNTSLSPTATSTPRPPAPPPPHISTRYKTELCRTYEESGSCKYGAKCQFAHGLDELRGLSRHPKYKTEPCRTFHTIGFCPYGARCHFIHNADEMQPANGAAPPQKQKMRPPLLRHSLSFAGFSSSPQTFQPVEELQPSSLLFTRASSVSPPPSSTGSPELLSPLFPEPGTLKHCQYPFSGLGDLANDDSALRFYAVTDSTTSSSRSPTSTFTTKNLPYHPPQQLPATLSSRPSLQRCSSADSLSEEGYTSSCSISSASSGTESPSFEGRRLPIFSRLSVSDE</sequence>
<evidence type="ECO:0000256" key="5">
    <source>
        <dbReference type="PROSITE-ProRule" id="PRU00723"/>
    </source>
</evidence>
<comment type="subunit">
    <text evidence="6">Associates with the cytoplasmic CCR4-NOT deadenylase complex to trigger ARE-containing mRNA deadenylation and decay processes.</text>
</comment>
<keyword evidence="3 5" id="KW-0863">Zinc-finger</keyword>
<dbReference type="PANTHER" id="PTHR12547:SF130">
    <property type="entry name" value="MRNA DECAY ACTIVATOR PROTEIN ZFP36"/>
    <property type="match status" value="1"/>
</dbReference>
<keyword evidence="6" id="KW-0687">Ribonucleoprotein</keyword>
<dbReference type="Gene3D" id="4.10.1000.10">
    <property type="entry name" value="Zinc finger, CCCH-type"/>
    <property type="match status" value="2"/>
</dbReference>
<dbReference type="SMART" id="SM00356">
    <property type="entry name" value="ZnF_C3H1"/>
    <property type="match status" value="2"/>
</dbReference>
<dbReference type="InParanoid" id="A0A6P7JEB2"/>
<keyword evidence="2 6" id="KW-0677">Repeat</keyword>
<dbReference type="GO" id="GO:0061158">
    <property type="term" value="P:3'-UTR-mediated mRNA destabilization"/>
    <property type="evidence" value="ECO:0007669"/>
    <property type="project" value="UniProtKB-UniRule"/>
</dbReference>
<feature type="compositionally biased region" description="Polar residues" evidence="7">
    <location>
        <begin position="357"/>
        <end position="375"/>
    </location>
</feature>
<dbReference type="InterPro" id="IPR000571">
    <property type="entry name" value="Znf_CCCH"/>
</dbReference>
<evidence type="ECO:0000256" key="3">
    <source>
        <dbReference type="ARBA" id="ARBA00022771"/>
    </source>
</evidence>
<comment type="subcellular location">
    <subcellularLocation>
        <location evidence="6">Nucleus</location>
    </subcellularLocation>
    <subcellularLocation>
        <location evidence="6">Cytoplasm</location>
    </subcellularLocation>
</comment>
<keyword evidence="6" id="KW-0539">Nucleus</keyword>
<feature type="compositionally biased region" description="Low complexity" evidence="7">
    <location>
        <begin position="331"/>
        <end position="346"/>
    </location>
</feature>
<dbReference type="GO" id="GO:0005737">
    <property type="term" value="C:cytoplasm"/>
    <property type="evidence" value="ECO:0007669"/>
    <property type="project" value="UniProtKB-SubCell"/>
</dbReference>
<organism evidence="9 10">
    <name type="scientific">Parambassis ranga</name>
    <name type="common">Indian glassy fish</name>
    <dbReference type="NCBI Taxonomy" id="210632"/>
    <lineage>
        <taxon>Eukaryota</taxon>
        <taxon>Metazoa</taxon>
        <taxon>Chordata</taxon>
        <taxon>Craniata</taxon>
        <taxon>Vertebrata</taxon>
        <taxon>Euteleostomi</taxon>
        <taxon>Actinopterygii</taxon>
        <taxon>Neopterygii</taxon>
        <taxon>Teleostei</taxon>
        <taxon>Neoteleostei</taxon>
        <taxon>Acanthomorphata</taxon>
        <taxon>Ovalentaria</taxon>
        <taxon>Ambassidae</taxon>
        <taxon>Parambassis</taxon>
    </lineage>
</organism>
<dbReference type="FunFam" id="4.10.1000.10:FF:000001">
    <property type="entry name" value="zinc finger CCCH domain-containing protein 15-like"/>
    <property type="match status" value="1"/>
</dbReference>
<feature type="region of interest" description="Disordered" evidence="7">
    <location>
        <begin position="331"/>
        <end position="415"/>
    </location>
</feature>
<evidence type="ECO:0000313" key="9">
    <source>
        <dbReference type="Proteomes" id="UP000515145"/>
    </source>
</evidence>
<evidence type="ECO:0000256" key="6">
    <source>
        <dbReference type="RuleBase" id="RU369014"/>
    </source>
</evidence>
<proteinExistence type="predicted"/>
<feature type="domain" description="C3H1-type" evidence="8">
    <location>
        <begin position="197"/>
        <end position="225"/>
    </location>
</feature>
<protein>
    <recommendedName>
        <fullName evidence="6">mRNA decay activator protein ZFP36</fullName>
    </recommendedName>
    <alternativeName>
        <fullName evidence="6">Zinc finger protein 36</fullName>
    </alternativeName>
</protein>
<dbReference type="SUPFAM" id="SSF90229">
    <property type="entry name" value="CCCH zinc finger"/>
    <property type="match status" value="2"/>
</dbReference>
<keyword evidence="6" id="KW-0963">Cytoplasm</keyword>
<dbReference type="PANTHER" id="PTHR12547">
    <property type="entry name" value="CCCH ZINC FINGER/TIS11-RELATED"/>
    <property type="match status" value="1"/>
</dbReference>
<dbReference type="GO" id="GO:0005634">
    <property type="term" value="C:nucleus"/>
    <property type="evidence" value="ECO:0007669"/>
    <property type="project" value="UniProtKB-SubCell"/>
</dbReference>
<keyword evidence="9" id="KW-1185">Reference proteome</keyword>
<dbReference type="FunCoup" id="A0A6P7JEB2">
    <property type="interactions" value="67"/>
</dbReference>
<evidence type="ECO:0000256" key="1">
    <source>
        <dbReference type="ARBA" id="ARBA00022723"/>
    </source>
</evidence>
<dbReference type="Proteomes" id="UP000515145">
    <property type="component" value="Chromosome 13"/>
</dbReference>